<reference evidence="17 18" key="1">
    <citation type="submission" date="2023-09" db="EMBL/GenBank/DDBJ databases">
        <title>Pangenome analysis of Batrachochytrium dendrobatidis and related Chytrids.</title>
        <authorList>
            <person name="Yacoub M.N."/>
            <person name="Stajich J.E."/>
            <person name="James T.Y."/>
        </authorList>
    </citation>
    <scope>NUCLEOTIDE SEQUENCE [LARGE SCALE GENOMIC DNA]</scope>
    <source>
        <strain evidence="17 18">JEL0888</strain>
    </source>
</reference>
<evidence type="ECO:0000313" key="18">
    <source>
        <dbReference type="Proteomes" id="UP001527925"/>
    </source>
</evidence>
<name>A0ABR4NJ23_9FUNG</name>
<comment type="subunit">
    <text evidence="4">Mammalian complex I is composed of 45 different subunits.</text>
</comment>
<evidence type="ECO:0000313" key="17">
    <source>
        <dbReference type="EMBL" id="KAL2919539.1"/>
    </source>
</evidence>
<dbReference type="Pfam" id="PF05347">
    <property type="entry name" value="Complex1_LYR"/>
    <property type="match status" value="1"/>
</dbReference>
<keyword evidence="7" id="KW-0597">Phosphoprotein</keyword>
<dbReference type="CDD" id="cd20263">
    <property type="entry name" value="Complex1_LYR_NDUFB9_LYRM3"/>
    <property type="match status" value="1"/>
</dbReference>
<keyword evidence="9" id="KW-0999">Mitochondrion inner membrane</keyword>
<sequence>MSSAAHVKYVKSLYRRSLKLAESWYWQRAEFREMSVKIRALFDAGRDISNPHEIRAALMNTERILAANVHPTPFIQPTGYGGTKYERNVPVPEEVLRRGVVPVDNYQ</sequence>
<keyword evidence="11" id="KW-0007">Acetylation</keyword>
<evidence type="ECO:0000259" key="16">
    <source>
        <dbReference type="Pfam" id="PF05347"/>
    </source>
</evidence>
<dbReference type="PANTHER" id="PTHR12868">
    <property type="entry name" value="NADH-UBIQUINONE OXIDOREDUCTASE B22 SUBUNIT"/>
    <property type="match status" value="1"/>
</dbReference>
<evidence type="ECO:0000256" key="7">
    <source>
        <dbReference type="ARBA" id="ARBA00022553"/>
    </source>
</evidence>
<evidence type="ECO:0000256" key="10">
    <source>
        <dbReference type="ARBA" id="ARBA00022982"/>
    </source>
</evidence>
<feature type="domain" description="Complex 1 LYR protein" evidence="16">
    <location>
        <begin position="10"/>
        <end position="61"/>
    </location>
</feature>
<evidence type="ECO:0000256" key="4">
    <source>
        <dbReference type="ARBA" id="ARBA00011790"/>
    </source>
</evidence>
<evidence type="ECO:0000256" key="2">
    <source>
        <dbReference type="ARBA" id="ARBA00004443"/>
    </source>
</evidence>
<comment type="function">
    <text evidence="1">Accessory subunit of the mitochondrial membrane respiratory chain NADH dehydrogenase (Complex I), that is believed to be not involved in catalysis. Complex I functions in the transfer of electrons from NADH to the respiratory chain. The immediate electron acceptor for the enzyme is believed to be ubiquinone.</text>
</comment>
<comment type="caution">
    <text evidence="17">The sequence shown here is derived from an EMBL/GenBank/DDBJ whole genome shotgun (WGS) entry which is preliminary data.</text>
</comment>
<evidence type="ECO:0000256" key="3">
    <source>
        <dbReference type="ARBA" id="ARBA00009508"/>
    </source>
</evidence>
<evidence type="ECO:0000256" key="12">
    <source>
        <dbReference type="ARBA" id="ARBA00023128"/>
    </source>
</evidence>
<keyword evidence="10" id="KW-0249">Electron transport</keyword>
<accession>A0ABR4NJ23</accession>
<evidence type="ECO:0000256" key="9">
    <source>
        <dbReference type="ARBA" id="ARBA00022792"/>
    </source>
</evidence>
<evidence type="ECO:0000256" key="1">
    <source>
        <dbReference type="ARBA" id="ARBA00002920"/>
    </source>
</evidence>
<evidence type="ECO:0000256" key="15">
    <source>
        <dbReference type="ARBA" id="ARBA00032528"/>
    </source>
</evidence>
<keyword evidence="12" id="KW-0496">Mitochondrion</keyword>
<evidence type="ECO:0000256" key="5">
    <source>
        <dbReference type="ARBA" id="ARBA00018684"/>
    </source>
</evidence>
<keyword evidence="13" id="KW-0472">Membrane</keyword>
<evidence type="ECO:0000256" key="6">
    <source>
        <dbReference type="ARBA" id="ARBA00022448"/>
    </source>
</evidence>
<dbReference type="InterPro" id="IPR033034">
    <property type="entry name" value="NDUFB9"/>
</dbReference>
<keyword evidence="8" id="KW-0679">Respiratory chain</keyword>
<proteinExistence type="inferred from homology"/>
<keyword evidence="6" id="KW-0813">Transport</keyword>
<evidence type="ECO:0000256" key="13">
    <source>
        <dbReference type="ARBA" id="ARBA00023136"/>
    </source>
</evidence>
<dbReference type="PANTHER" id="PTHR12868:SF0">
    <property type="entry name" value="NADH DEHYDROGENASE [UBIQUINONE] 1 BETA SUBCOMPLEX SUBUNIT 9"/>
    <property type="match status" value="1"/>
</dbReference>
<comment type="similarity">
    <text evidence="3">Belongs to the complex I LYR family.</text>
</comment>
<dbReference type="InterPro" id="IPR008011">
    <property type="entry name" value="Complex1_LYR_dom"/>
</dbReference>
<organism evidence="17 18">
    <name type="scientific">Polyrhizophydium stewartii</name>
    <dbReference type="NCBI Taxonomy" id="2732419"/>
    <lineage>
        <taxon>Eukaryota</taxon>
        <taxon>Fungi</taxon>
        <taxon>Fungi incertae sedis</taxon>
        <taxon>Chytridiomycota</taxon>
        <taxon>Chytridiomycota incertae sedis</taxon>
        <taxon>Chytridiomycetes</taxon>
        <taxon>Rhizophydiales</taxon>
        <taxon>Rhizophydiales incertae sedis</taxon>
        <taxon>Polyrhizophydium</taxon>
    </lineage>
</organism>
<evidence type="ECO:0000256" key="14">
    <source>
        <dbReference type="ARBA" id="ARBA00030192"/>
    </source>
</evidence>
<dbReference type="InterPro" id="IPR045292">
    <property type="entry name" value="Complex1_LYR_NDUFB9_LYRM3"/>
</dbReference>
<gene>
    <name evidence="17" type="ORF">HK105_201186</name>
</gene>
<dbReference type="Proteomes" id="UP001527925">
    <property type="component" value="Unassembled WGS sequence"/>
</dbReference>
<comment type="subcellular location">
    <subcellularLocation>
        <location evidence="2">Mitochondrion inner membrane</location>
        <topology evidence="2">Peripheral membrane protein</topology>
        <orientation evidence="2">Matrix side</orientation>
    </subcellularLocation>
</comment>
<dbReference type="EMBL" id="JADGIZ020000003">
    <property type="protein sequence ID" value="KAL2919539.1"/>
    <property type="molecule type" value="Genomic_DNA"/>
</dbReference>
<protein>
    <recommendedName>
        <fullName evidence="5">NADH dehydrogenase [ubiquinone] 1 beta subcomplex subunit 9</fullName>
    </recommendedName>
    <alternativeName>
        <fullName evidence="14">Complex I-B22</fullName>
    </alternativeName>
    <alternativeName>
        <fullName evidence="15">NADH-ubiquinone oxidoreductase B22 subunit</fullName>
    </alternativeName>
</protein>
<keyword evidence="18" id="KW-1185">Reference proteome</keyword>
<evidence type="ECO:0000256" key="8">
    <source>
        <dbReference type="ARBA" id="ARBA00022660"/>
    </source>
</evidence>
<evidence type="ECO:0000256" key="11">
    <source>
        <dbReference type="ARBA" id="ARBA00022990"/>
    </source>
</evidence>